<reference evidence="2 3" key="1">
    <citation type="submission" date="2020-08" db="EMBL/GenBank/DDBJ databases">
        <title>Genomic Encyclopedia of Type Strains, Phase IV (KMG-IV): sequencing the most valuable type-strain genomes for metagenomic binning, comparative biology and taxonomic classification.</title>
        <authorList>
            <person name="Goeker M."/>
        </authorList>
    </citation>
    <scope>NUCLEOTIDE SEQUENCE [LARGE SCALE GENOMIC DNA]</scope>
    <source>
        <strain evidence="2 3">DSM 12252</strain>
    </source>
</reference>
<comment type="caution">
    <text evidence="2">The sequence shown here is derived from an EMBL/GenBank/DDBJ whole genome shotgun (WGS) entry which is preliminary data.</text>
</comment>
<dbReference type="AlphaFoldDB" id="A0A7W8DMH9"/>
<evidence type="ECO:0000256" key="1">
    <source>
        <dbReference type="SAM" id="SignalP"/>
    </source>
</evidence>
<protein>
    <submittedName>
        <fullName evidence="2">Uncharacterized protein</fullName>
    </submittedName>
</protein>
<keyword evidence="3" id="KW-1185">Reference proteome</keyword>
<feature type="chain" id="PRO_5031316200" evidence="1">
    <location>
        <begin position="22"/>
        <end position="421"/>
    </location>
</feature>
<evidence type="ECO:0000313" key="2">
    <source>
        <dbReference type="EMBL" id="MBB5035479.1"/>
    </source>
</evidence>
<dbReference type="RefSeq" id="WP_184344314.1">
    <property type="nucleotide sequence ID" value="NZ_JACHIG010000017.1"/>
</dbReference>
<name>A0A7W8DMH9_9BACT</name>
<sequence>MKLPLLTLATLMLLPRALLCAAEPTPAQAVEQAHAELWGRFVDKYGIIRDYVGELPTPEDCKLGRPNAIGWWSPIENGPMFNGLYLPAMCERARRSGTAADAEQARRLAQGLMKCASVSDVPGFIARGIGTDGVCHYPLSSDDQTHPWFLGLQAYLKSGIPTAEERGQIIAKVKEVAAALEAVQWRIPCEGDFRGDFRGGFTGHLFRDAVRYLHLLRATHEITGDAVWLERYHKACAERPDPKGKTRVEICAMGYPFDREAIAHIDESQLWIYVGSQAALAQLIRMETDESRRAHYREGLAVNAANARPALKGHATFDNADTKFFGNANWRALYPTWFPQPTQADAAKLAKISDKTKRGERKDYESRYMKNPLAGAAIVALQGEAADSAAIEQVIRHYDYAKLKMAELFFAECAYYALPAM</sequence>
<accession>A0A7W8DMH9</accession>
<evidence type="ECO:0000313" key="3">
    <source>
        <dbReference type="Proteomes" id="UP000590740"/>
    </source>
</evidence>
<gene>
    <name evidence="2" type="ORF">HNQ65_005090</name>
</gene>
<keyword evidence="1" id="KW-0732">Signal</keyword>
<proteinExistence type="predicted"/>
<organism evidence="2 3">
    <name type="scientific">Prosthecobacter vanneervenii</name>
    <dbReference type="NCBI Taxonomy" id="48466"/>
    <lineage>
        <taxon>Bacteria</taxon>
        <taxon>Pseudomonadati</taxon>
        <taxon>Verrucomicrobiota</taxon>
        <taxon>Verrucomicrobiia</taxon>
        <taxon>Verrucomicrobiales</taxon>
        <taxon>Verrucomicrobiaceae</taxon>
        <taxon>Prosthecobacter</taxon>
    </lineage>
</organism>
<dbReference type="Proteomes" id="UP000590740">
    <property type="component" value="Unassembled WGS sequence"/>
</dbReference>
<dbReference type="EMBL" id="JACHIG010000017">
    <property type="protein sequence ID" value="MBB5035479.1"/>
    <property type="molecule type" value="Genomic_DNA"/>
</dbReference>
<feature type="signal peptide" evidence="1">
    <location>
        <begin position="1"/>
        <end position="21"/>
    </location>
</feature>